<sequence>MKKCLVIGAAMLDIVMQIDRLPKTGEDVYAKSQEMTVGGCAYNVADILKHFQVPYTLFAPIGSGMYAEMVERKLEMAGHVSPIRSEKSDNGYCLCMVEADGERTFLTLPGIECTFEAEWFELIDTKEYDSVYICGYEIEGAGGEKIIRFLEMHPELKVYYAPGPRISYIEKEKHARIFQLHPVLHLNEKEALDYTGAVDAAQAAEKLQESTKNTVIITLGGEGALLREKDETRIIESGTAVVADTIGAGDSHIGAVIAMEQSGAQAESAVRTANQISALVVSVQGPSITKEVFEKWKAQEEK</sequence>
<evidence type="ECO:0000259" key="5">
    <source>
        <dbReference type="Pfam" id="PF00294"/>
    </source>
</evidence>
<feature type="domain" description="Carbohydrate kinase PfkB" evidence="5">
    <location>
        <begin position="1"/>
        <end position="288"/>
    </location>
</feature>
<evidence type="ECO:0000256" key="1">
    <source>
        <dbReference type="ARBA" id="ARBA00010688"/>
    </source>
</evidence>
<dbReference type="GO" id="GO:0006796">
    <property type="term" value="P:phosphate-containing compound metabolic process"/>
    <property type="evidence" value="ECO:0007669"/>
    <property type="project" value="UniProtKB-ARBA"/>
</dbReference>
<dbReference type="RefSeq" id="WP_073111069.1">
    <property type="nucleotide sequence ID" value="NZ_FQZY01000038.1"/>
</dbReference>
<dbReference type="InterPro" id="IPR002139">
    <property type="entry name" value="Ribo/fructo_kinase"/>
</dbReference>
<reference evidence="6 7" key="1">
    <citation type="submission" date="2016-11" db="EMBL/GenBank/DDBJ databases">
        <authorList>
            <person name="Jaros S."/>
            <person name="Januszkiewicz K."/>
            <person name="Wedrychowicz H."/>
        </authorList>
    </citation>
    <scope>NUCLEOTIDE SEQUENCE [LARGE SCALE GENOMIC DNA]</scope>
    <source>
        <strain evidence="6 7">DSM 15480</strain>
    </source>
</reference>
<dbReference type="PANTHER" id="PTHR10584">
    <property type="entry name" value="SUGAR KINASE"/>
    <property type="match status" value="1"/>
</dbReference>
<dbReference type="GO" id="GO:0005829">
    <property type="term" value="C:cytosol"/>
    <property type="evidence" value="ECO:0007669"/>
    <property type="project" value="TreeGrafter"/>
</dbReference>
<dbReference type="SUPFAM" id="SSF53613">
    <property type="entry name" value="Ribokinase-like"/>
    <property type="match status" value="1"/>
</dbReference>
<gene>
    <name evidence="6" type="ORF">SAMN02745243_02564</name>
</gene>
<dbReference type="AlphaFoldDB" id="A0A1M6QYH9"/>
<dbReference type="InterPro" id="IPR029056">
    <property type="entry name" value="Ribokinase-like"/>
</dbReference>
<evidence type="ECO:0000256" key="4">
    <source>
        <dbReference type="RuleBase" id="RU003704"/>
    </source>
</evidence>
<proteinExistence type="inferred from homology"/>
<dbReference type="Gene3D" id="3.40.1190.20">
    <property type="match status" value="1"/>
</dbReference>
<name>A0A1M6QYH9_9FIRM</name>
<dbReference type="Pfam" id="PF00294">
    <property type="entry name" value="PfkB"/>
    <property type="match status" value="1"/>
</dbReference>
<dbReference type="PANTHER" id="PTHR10584:SF166">
    <property type="entry name" value="RIBOKINASE"/>
    <property type="match status" value="1"/>
</dbReference>
<dbReference type="STRING" id="1121950.SAMN02745243_02564"/>
<dbReference type="Proteomes" id="UP000184301">
    <property type="component" value="Unassembled WGS sequence"/>
</dbReference>
<evidence type="ECO:0000313" key="7">
    <source>
        <dbReference type="Proteomes" id="UP000184301"/>
    </source>
</evidence>
<organism evidence="6 7">
    <name type="scientific">Hespellia stercorisuis DSM 15480</name>
    <dbReference type="NCBI Taxonomy" id="1121950"/>
    <lineage>
        <taxon>Bacteria</taxon>
        <taxon>Bacillati</taxon>
        <taxon>Bacillota</taxon>
        <taxon>Clostridia</taxon>
        <taxon>Lachnospirales</taxon>
        <taxon>Lachnospiraceae</taxon>
        <taxon>Hespellia</taxon>
    </lineage>
</organism>
<dbReference type="PRINTS" id="PR00990">
    <property type="entry name" value="RIBOKINASE"/>
</dbReference>
<dbReference type="PROSITE" id="PS00584">
    <property type="entry name" value="PFKB_KINASES_2"/>
    <property type="match status" value="1"/>
</dbReference>
<protein>
    <submittedName>
        <fullName evidence="6">Sugar or nucleoside kinase, ribokinase family</fullName>
    </submittedName>
</protein>
<dbReference type="OrthoDB" id="9775849at2"/>
<accession>A0A1M6QYH9</accession>
<comment type="similarity">
    <text evidence="1 4">Belongs to the carbohydrate kinase PfkB family.</text>
</comment>
<evidence type="ECO:0000313" key="6">
    <source>
        <dbReference type="EMBL" id="SHK25319.1"/>
    </source>
</evidence>
<keyword evidence="3 4" id="KW-0418">Kinase</keyword>
<dbReference type="EMBL" id="FQZY01000038">
    <property type="protein sequence ID" value="SHK25319.1"/>
    <property type="molecule type" value="Genomic_DNA"/>
</dbReference>
<keyword evidence="7" id="KW-1185">Reference proteome</keyword>
<dbReference type="InterPro" id="IPR011611">
    <property type="entry name" value="PfkB_dom"/>
</dbReference>
<evidence type="ECO:0000256" key="3">
    <source>
        <dbReference type="ARBA" id="ARBA00022777"/>
    </source>
</evidence>
<keyword evidence="2 4" id="KW-0808">Transferase</keyword>
<dbReference type="InterPro" id="IPR002173">
    <property type="entry name" value="Carboh/pur_kinase_PfkB_CS"/>
</dbReference>
<evidence type="ECO:0000256" key="2">
    <source>
        <dbReference type="ARBA" id="ARBA00022679"/>
    </source>
</evidence>
<dbReference type="GO" id="GO:0016301">
    <property type="term" value="F:kinase activity"/>
    <property type="evidence" value="ECO:0007669"/>
    <property type="project" value="UniProtKB-KW"/>
</dbReference>